<dbReference type="EMBL" id="MPUH01000668">
    <property type="protein sequence ID" value="OMJ75795.1"/>
    <property type="molecule type" value="Genomic_DNA"/>
</dbReference>
<dbReference type="InterPro" id="IPR035441">
    <property type="entry name" value="TFIIS/LEDGF_dom_sf"/>
</dbReference>
<dbReference type="SMART" id="SM00509">
    <property type="entry name" value="TFS2N"/>
    <property type="match status" value="1"/>
</dbReference>
<dbReference type="AlphaFoldDB" id="A0A1R2BGN4"/>
<dbReference type="PROSITE" id="PS51319">
    <property type="entry name" value="TFIIS_N"/>
    <property type="match status" value="1"/>
</dbReference>
<reference evidence="5 6" key="1">
    <citation type="submission" date="2016-11" db="EMBL/GenBank/DDBJ databases">
        <title>The macronuclear genome of Stentor coeruleus: a giant cell with tiny introns.</title>
        <authorList>
            <person name="Slabodnick M."/>
            <person name="Ruby J.G."/>
            <person name="Reiff S.B."/>
            <person name="Swart E.C."/>
            <person name="Gosai S."/>
            <person name="Prabakaran S."/>
            <person name="Witkowska E."/>
            <person name="Larue G.E."/>
            <person name="Fisher S."/>
            <person name="Freeman R.M."/>
            <person name="Gunawardena J."/>
            <person name="Chu W."/>
            <person name="Stover N.A."/>
            <person name="Gregory B.D."/>
            <person name="Nowacki M."/>
            <person name="Derisi J."/>
            <person name="Roy S.W."/>
            <person name="Marshall W.F."/>
            <person name="Sood P."/>
        </authorList>
    </citation>
    <scope>NUCLEOTIDE SEQUENCE [LARGE SCALE GENOMIC DNA]</scope>
    <source>
        <strain evidence="5">WM001</strain>
    </source>
</reference>
<keyword evidence="6" id="KW-1185">Reference proteome</keyword>
<sequence>MTKRSAAITELENQLRDMISPNGGLLETRWVGRFVELMRETANSDGKDYLLKVLFNTPQTERALLSRFIQLNGVEILGAWLNEHSAYSEQDDNQIVHSCLSCLNKLTLSSELLDKTQIGKTVHKLAKHPDASIQAKANTIVSKWKKMITEKEDLNKPLKIKPRPIAQKKIKPPEVLSTSEKLEEVYIPQSPPPELNEITTNNQYQLTESTSSTKKIVRYFNTLYELRLIVIDGPIKIALKKLNTFGELMSPMLNAHY</sequence>
<feature type="domain" description="TFIIS N-terminal" evidence="4">
    <location>
        <begin position="75"/>
        <end position="151"/>
    </location>
</feature>
<protein>
    <recommendedName>
        <fullName evidence="4">TFIIS N-terminal domain-containing protein</fullName>
    </recommendedName>
</protein>
<evidence type="ECO:0000313" key="6">
    <source>
        <dbReference type="Proteomes" id="UP000187209"/>
    </source>
</evidence>
<comment type="subcellular location">
    <subcellularLocation>
        <location evidence="1 3">Nucleus</location>
    </subcellularLocation>
</comment>
<organism evidence="5 6">
    <name type="scientific">Stentor coeruleus</name>
    <dbReference type="NCBI Taxonomy" id="5963"/>
    <lineage>
        <taxon>Eukaryota</taxon>
        <taxon>Sar</taxon>
        <taxon>Alveolata</taxon>
        <taxon>Ciliophora</taxon>
        <taxon>Postciliodesmatophora</taxon>
        <taxon>Heterotrichea</taxon>
        <taxon>Heterotrichida</taxon>
        <taxon>Stentoridae</taxon>
        <taxon>Stentor</taxon>
    </lineage>
</organism>
<evidence type="ECO:0000259" key="4">
    <source>
        <dbReference type="PROSITE" id="PS51319"/>
    </source>
</evidence>
<dbReference type="GO" id="GO:0005634">
    <property type="term" value="C:nucleus"/>
    <property type="evidence" value="ECO:0007669"/>
    <property type="project" value="UniProtKB-SubCell"/>
</dbReference>
<dbReference type="Gene3D" id="1.20.930.10">
    <property type="entry name" value="Conserved domain common to transcription factors TFIIS, elongin A, CRSP70"/>
    <property type="match status" value="1"/>
</dbReference>
<name>A0A1R2BGN4_9CILI</name>
<accession>A0A1R2BGN4</accession>
<dbReference type="PANTHER" id="PTHR47292">
    <property type="entry name" value="TRANSCRIPTION ELONGATION FACTOR (TFIIS) FAMILY PROTEIN-RELATED"/>
    <property type="match status" value="1"/>
</dbReference>
<proteinExistence type="predicted"/>
<evidence type="ECO:0000256" key="1">
    <source>
        <dbReference type="ARBA" id="ARBA00004123"/>
    </source>
</evidence>
<dbReference type="InterPro" id="IPR017923">
    <property type="entry name" value="TFIIS_N"/>
</dbReference>
<dbReference type="Proteomes" id="UP000187209">
    <property type="component" value="Unassembled WGS sequence"/>
</dbReference>
<dbReference type="OrthoDB" id="1917005at2759"/>
<evidence type="ECO:0000256" key="2">
    <source>
        <dbReference type="ARBA" id="ARBA00023242"/>
    </source>
</evidence>
<keyword evidence="2 3" id="KW-0539">Nucleus</keyword>
<dbReference type="InterPro" id="IPR003617">
    <property type="entry name" value="TFIIS/CRSP70_N_sub"/>
</dbReference>
<dbReference type="SUPFAM" id="SSF47676">
    <property type="entry name" value="Conserved domain common to transcription factors TFIIS, elongin A, CRSP70"/>
    <property type="match status" value="1"/>
</dbReference>
<evidence type="ECO:0000256" key="3">
    <source>
        <dbReference type="PROSITE-ProRule" id="PRU00649"/>
    </source>
</evidence>
<gene>
    <name evidence="5" type="ORF">SteCoe_24974</name>
</gene>
<comment type="caution">
    <text evidence="5">The sequence shown here is derived from an EMBL/GenBank/DDBJ whole genome shotgun (WGS) entry which is preliminary data.</text>
</comment>
<dbReference type="PANTHER" id="PTHR47292:SF3">
    <property type="entry name" value="PROTEIN WAVE"/>
    <property type="match status" value="1"/>
</dbReference>
<evidence type="ECO:0000313" key="5">
    <source>
        <dbReference type="EMBL" id="OMJ75795.1"/>
    </source>
</evidence>
<dbReference type="Pfam" id="PF08711">
    <property type="entry name" value="Med26"/>
    <property type="match status" value="1"/>
</dbReference>